<dbReference type="WBParaSite" id="Bm13037b.1">
    <property type="protein sequence ID" value="Bm13037b.1"/>
    <property type="gene ID" value="WBGene00233298"/>
</dbReference>
<organism evidence="1">
    <name type="scientific">Brugia malayi</name>
    <name type="common">Filarial nematode worm</name>
    <dbReference type="NCBI Taxonomy" id="6279"/>
    <lineage>
        <taxon>Eukaryota</taxon>
        <taxon>Metazoa</taxon>
        <taxon>Ecdysozoa</taxon>
        <taxon>Nematoda</taxon>
        <taxon>Chromadorea</taxon>
        <taxon>Rhabditida</taxon>
        <taxon>Spirurina</taxon>
        <taxon>Spiruromorpha</taxon>
        <taxon>Filarioidea</taxon>
        <taxon>Onchocercidae</taxon>
        <taxon>Brugia</taxon>
    </lineage>
</organism>
<dbReference type="EMBL" id="LN856662">
    <property type="protein sequence ID" value="CDP91994.1"/>
    <property type="molecule type" value="Genomic_DNA"/>
</dbReference>
<gene>
    <name evidence="1 4 5" type="ORF">Bm13037</name>
    <name evidence="2" type="ORF">BM_BM13037</name>
    <name evidence="1" type="ORF">BM_Bm13037</name>
</gene>
<name>A0A0J9XP06_BRUMA</name>
<keyword evidence="3" id="KW-1185">Reference proteome</keyword>
<protein>
    <submittedName>
        <fullName evidence="1 4">Bm13037, isoform b</fullName>
    </submittedName>
</protein>
<sequence>MNPFFQFHTLKEKPISLNFKHHRLTLRKISIVCFRTTFASIGIHHEVNHLKQKNFGFI</sequence>
<reference evidence="1" key="2">
    <citation type="submission" date="2012-12" db="EMBL/GenBank/DDBJ databases">
        <authorList>
            <person name="Gao Y.W."/>
            <person name="Fan S.T."/>
            <person name="Sun H.T."/>
            <person name="Wang Z."/>
            <person name="Gao X.L."/>
            <person name="Li Y.G."/>
            <person name="Wang T.C."/>
            <person name="Zhang K."/>
            <person name="Xu W.W."/>
            <person name="Yu Z.J."/>
            <person name="Xia X.Z."/>
        </authorList>
    </citation>
    <scope>NUCLEOTIDE SEQUENCE</scope>
    <source>
        <strain evidence="1">FR3</strain>
    </source>
</reference>
<evidence type="ECO:0000313" key="5">
    <source>
        <dbReference type="WormBase" id="Bm13037b"/>
    </source>
</evidence>
<accession>A0A4E9G3N7</accession>
<dbReference type="KEGG" id="bmy:BM_BM13037"/>
<evidence type="ECO:0000313" key="2">
    <source>
        <dbReference type="EMBL" id="VIP00218.1"/>
    </source>
</evidence>
<reference evidence="4" key="4">
    <citation type="submission" date="2019-12" db="UniProtKB">
        <authorList>
            <consortium name="WormBaseParasite"/>
        </authorList>
    </citation>
    <scope>IDENTIFICATION</scope>
</reference>
<evidence type="ECO:0000313" key="3">
    <source>
        <dbReference type="Proteomes" id="UP000006672"/>
    </source>
</evidence>
<reference evidence="2" key="3">
    <citation type="submission" date="2019-04" db="EMBL/GenBank/DDBJ databases">
        <authorList>
            <person name="Howe K."/>
            <person name="Paulini M."/>
            <person name="Williams G."/>
        </authorList>
    </citation>
    <scope>NUCLEOTIDE SEQUENCE [LARGE SCALE GENOMIC DNA]</scope>
    <source>
        <strain evidence="2">FR3</strain>
    </source>
</reference>
<dbReference type="AlphaFoldDB" id="A0A0J9XP06"/>
<evidence type="ECO:0000313" key="1">
    <source>
        <dbReference type="EMBL" id="CDP91994.1"/>
    </source>
</evidence>
<dbReference type="WormBase" id="Bm13037b">
    <property type="protein sequence ID" value="BM32801"/>
    <property type="gene ID" value="WBGene00233298"/>
</dbReference>
<proteinExistence type="predicted"/>
<dbReference type="GeneID" id="66057750"/>
<dbReference type="EMBL" id="CAAKNF010000026">
    <property type="protein sequence ID" value="VIP00218.1"/>
    <property type="molecule type" value="Genomic_DNA"/>
</dbReference>
<reference evidence="1 3" key="1">
    <citation type="journal article" date="2007" name="Science">
        <title>Draft genome of the filarial nematode parasite Brugia malayi.</title>
        <authorList>
            <person name="Ghedin E."/>
            <person name="Wang S."/>
            <person name="Spiro D."/>
            <person name="Caler E."/>
            <person name="Zhao Q."/>
            <person name="Crabtree J."/>
            <person name="Allen J.E."/>
            <person name="Delcher A.L."/>
            <person name="Guiliano D.B."/>
            <person name="Miranda-Saavedra D."/>
            <person name="Angiuoli S.V."/>
            <person name="Creasy T."/>
            <person name="Amedeo P."/>
            <person name="Haas B."/>
            <person name="El-Sayed N.M."/>
            <person name="Wortman J.R."/>
            <person name="Feldblyum T."/>
            <person name="Tallon L."/>
            <person name="Schatz M."/>
            <person name="Shumway M."/>
            <person name="Koo H."/>
            <person name="Salzberg S.L."/>
            <person name="Schobel S."/>
            <person name="Pertea M."/>
            <person name="Pop M."/>
            <person name="White O."/>
            <person name="Barton G.J."/>
            <person name="Carlow C.K."/>
            <person name="Crawford M.J."/>
            <person name="Daub J."/>
            <person name="Dimmic M.W."/>
            <person name="Estes C.F."/>
            <person name="Foster J.M."/>
            <person name="Ganatra M."/>
            <person name="Gregory W.F."/>
            <person name="Johnson N.M."/>
            <person name="Jin J."/>
            <person name="Komuniecki R."/>
            <person name="Korf I."/>
            <person name="Kumar S."/>
            <person name="Laney S."/>
            <person name="Li B.W."/>
            <person name="Li W."/>
            <person name="Lindblom T.H."/>
            <person name="Lustigman S."/>
            <person name="Ma D."/>
            <person name="Maina C.V."/>
            <person name="Martin D.M."/>
            <person name="McCarter J.P."/>
            <person name="McReynolds L."/>
            <person name="Mitreva M."/>
            <person name="Nutman T.B."/>
            <person name="Parkinson J."/>
            <person name="Peregrin-Alvarez J.M."/>
            <person name="Poole C."/>
            <person name="Ren Q."/>
            <person name="Saunders L."/>
            <person name="Sluder A.E."/>
            <person name="Smith K."/>
            <person name="Stanke M."/>
            <person name="Unnasch T.R."/>
            <person name="Ware J."/>
            <person name="Wei A.D."/>
            <person name="Weil G."/>
            <person name="Williams D.J."/>
            <person name="Zhang Y."/>
            <person name="Williams S.A."/>
            <person name="Fraser-Liggett C."/>
            <person name="Slatko B."/>
            <person name="Blaxter M.L."/>
            <person name="Scott A.L."/>
        </authorList>
    </citation>
    <scope>NUCLEOTIDE SEQUENCE</scope>
    <source>
        <strain evidence="1 3">FR3</strain>
    </source>
</reference>
<dbReference type="Proteomes" id="UP000006672">
    <property type="component" value="Unassembled WGS sequence"/>
</dbReference>
<dbReference type="RefSeq" id="XP_042938872.1">
    <property type="nucleotide sequence ID" value="XM_043082938.1"/>
</dbReference>
<evidence type="ECO:0000313" key="4">
    <source>
        <dbReference type="WBParaSite" id="Bm13037b.1"/>
    </source>
</evidence>
<accession>A0A0J9XP06</accession>
<dbReference type="CTD" id="66057750"/>